<evidence type="ECO:0000256" key="1">
    <source>
        <dbReference type="ARBA" id="ARBA00000141"/>
    </source>
</evidence>
<evidence type="ECO:0000313" key="25">
    <source>
        <dbReference type="Proteomes" id="UP000198861"/>
    </source>
</evidence>
<keyword evidence="9 21" id="KW-0479">Metal-binding</keyword>
<comment type="cofactor">
    <cofactor evidence="20">
        <name>Zn(2+)</name>
        <dbReference type="ChEBI" id="CHEBI:29105"/>
    </cofactor>
    <text evidence="20">Binds 1 zinc ion per subunit.</text>
</comment>
<dbReference type="PANTHER" id="PTHR21327:SF18">
    <property type="entry name" value="3,4-DIHYDROXY-2-BUTANONE 4-PHOSPHATE SYNTHASE"/>
    <property type="match status" value="1"/>
</dbReference>
<keyword evidence="12 20" id="KW-0862">Zinc</keyword>
<feature type="binding site" evidence="20">
    <location>
        <position position="277"/>
    </location>
    <ligand>
        <name>Zn(2+)</name>
        <dbReference type="ChEBI" id="CHEBI:29105"/>
        <note>catalytic</note>
    </ligand>
</feature>
<comment type="catalytic activity">
    <reaction evidence="18 20">
        <text>GTP + 4 H2O = 2,5-diamino-6-hydroxy-4-(5-phosphoribosylamino)-pyrimidine + formate + 2 phosphate + 3 H(+)</text>
        <dbReference type="Rhea" id="RHEA:23704"/>
        <dbReference type="ChEBI" id="CHEBI:15377"/>
        <dbReference type="ChEBI" id="CHEBI:15378"/>
        <dbReference type="ChEBI" id="CHEBI:15740"/>
        <dbReference type="ChEBI" id="CHEBI:37565"/>
        <dbReference type="ChEBI" id="CHEBI:43474"/>
        <dbReference type="ChEBI" id="CHEBI:58614"/>
        <dbReference type="EC" id="3.5.4.25"/>
    </reaction>
</comment>
<sequence length="415" mass="44470">MPVFAEASFDTVETAIAAIARGEFVVVVDDTDRENEGDLIVAADAISPAQMAFLVRHSSGLVCVALPGERLDALELPLMVEANSESHQTAFTVSVDYRHGTSTGISAADRAATLNALADPAARPDDFARPGHLFPLRARVGGVLERPGHTEAALDLAVLAGRRPAGVLCEIVNDDGSMARRPELFAFAREHGLPIVSIEQLIAWRRTREQAREPAPQLLADTRLPTRHGEFRLHLYAFEGGEYPVLLAGEAAGEGLLTRLHSECLTGDVLGSLRCDCGEQLDLALARIAREGRGALLYLTGHEGRGIGLAAKLRAYALQDGGLDTVEANRALGLPVDARDYRAAAAILGQLGVRSVQLLSNNPAKARALQESGIAVQRQLAHEVPANPANQHYLATKRERLGHRLALPLAVQRRA</sequence>
<dbReference type="InterPro" id="IPR000926">
    <property type="entry name" value="RibA"/>
</dbReference>
<comment type="similarity">
    <text evidence="19 21">Belongs to the DHBP synthase family.</text>
</comment>
<keyword evidence="13 21" id="KW-0460">Magnesium</keyword>
<feature type="binding site" evidence="20">
    <location>
        <position position="360"/>
    </location>
    <ligand>
        <name>GTP</name>
        <dbReference type="ChEBI" id="CHEBI:37565"/>
    </ligand>
</feature>
<dbReference type="GO" id="GO:0000287">
    <property type="term" value="F:magnesium ion binding"/>
    <property type="evidence" value="ECO:0007669"/>
    <property type="project" value="UniProtKB-UniRule"/>
</dbReference>
<comment type="similarity">
    <text evidence="20">Belongs to the GTP cyclohydrolase II family.</text>
</comment>
<feature type="binding site" evidence="20">
    <location>
        <position position="280"/>
    </location>
    <ligand>
        <name>GTP</name>
        <dbReference type="ChEBI" id="CHEBI:37565"/>
    </ligand>
</feature>
<keyword evidence="10 20" id="KW-0547">Nucleotide-binding</keyword>
<dbReference type="EMBL" id="FOKJ01000024">
    <property type="protein sequence ID" value="SFB21418.1"/>
    <property type="molecule type" value="Genomic_DNA"/>
</dbReference>
<accession>A0A1I3YFS0</accession>
<dbReference type="RefSeq" id="WP_090934446.1">
    <property type="nucleotide sequence ID" value="NZ_FOKJ01000024.1"/>
</dbReference>
<dbReference type="UniPathway" id="UPA00275">
    <property type="reaction ID" value="UER00399"/>
</dbReference>
<evidence type="ECO:0000256" key="6">
    <source>
        <dbReference type="ARBA" id="ARBA00008976"/>
    </source>
</evidence>
<evidence type="ECO:0000256" key="7">
    <source>
        <dbReference type="ARBA" id="ARBA00011738"/>
    </source>
</evidence>
<evidence type="ECO:0000256" key="4">
    <source>
        <dbReference type="ARBA" id="ARBA00004904"/>
    </source>
</evidence>
<dbReference type="NCBIfam" id="TIGR00506">
    <property type="entry name" value="ribB"/>
    <property type="match status" value="1"/>
</dbReference>
<dbReference type="Pfam" id="PF00925">
    <property type="entry name" value="GTP_cyclohydro2"/>
    <property type="match status" value="1"/>
</dbReference>
<feature type="binding site" evidence="20">
    <location>
        <position position="325"/>
    </location>
    <ligand>
        <name>GTP</name>
        <dbReference type="ChEBI" id="CHEBI:37565"/>
    </ligand>
</feature>
<dbReference type="SUPFAM" id="SSF55821">
    <property type="entry name" value="YrdC/RibB"/>
    <property type="match status" value="1"/>
</dbReference>
<evidence type="ECO:0000256" key="11">
    <source>
        <dbReference type="ARBA" id="ARBA00022801"/>
    </source>
</evidence>
<name>A0A1I3YFS0_9GAMM</name>
<organism evidence="24 26">
    <name type="scientific">Azotobacter beijerinckii</name>
    <dbReference type="NCBI Taxonomy" id="170623"/>
    <lineage>
        <taxon>Bacteria</taxon>
        <taxon>Pseudomonadati</taxon>
        <taxon>Pseudomonadota</taxon>
        <taxon>Gammaproteobacteria</taxon>
        <taxon>Pseudomonadales</taxon>
        <taxon>Pseudomonadaceae</taxon>
        <taxon>Azotobacter</taxon>
    </lineage>
</organism>
<evidence type="ECO:0000259" key="22">
    <source>
        <dbReference type="Pfam" id="PF00925"/>
    </source>
</evidence>
<keyword evidence="15 21" id="KW-0464">Manganese</keyword>
<evidence type="ECO:0000256" key="15">
    <source>
        <dbReference type="ARBA" id="ARBA00023211"/>
    </source>
</evidence>
<dbReference type="AlphaFoldDB" id="A0A1I3YFS0"/>
<feature type="active site" description="Nucleophile" evidence="20">
    <location>
        <position position="339"/>
    </location>
</feature>
<evidence type="ECO:0000256" key="13">
    <source>
        <dbReference type="ARBA" id="ARBA00022842"/>
    </source>
</evidence>
<dbReference type="GO" id="GO:0008270">
    <property type="term" value="F:zinc ion binding"/>
    <property type="evidence" value="ECO:0007669"/>
    <property type="project" value="UniProtKB-UniRule"/>
</dbReference>
<comment type="similarity">
    <text evidence="6">In the C-terminal section; belongs to the GTP cyclohydrolase II family.</text>
</comment>
<evidence type="ECO:0000256" key="19">
    <source>
        <dbReference type="ARBA" id="ARBA00060730"/>
    </source>
</evidence>
<evidence type="ECO:0000313" key="24">
    <source>
        <dbReference type="EMBL" id="SFK30708.1"/>
    </source>
</evidence>
<dbReference type="InterPro" id="IPR000422">
    <property type="entry name" value="DHBP_synthase_RibB"/>
</dbReference>
<dbReference type="Proteomes" id="UP000199579">
    <property type="component" value="Unassembled WGS sequence"/>
</dbReference>
<dbReference type="GO" id="GO:0008686">
    <property type="term" value="F:3,4-dihydroxy-2-butanone-4-phosphate synthase activity"/>
    <property type="evidence" value="ECO:0007669"/>
    <property type="project" value="UniProtKB-UniRule"/>
</dbReference>
<dbReference type="HAMAP" id="MF_00179">
    <property type="entry name" value="RibA"/>
    <property type="match status" value="1"/>
</dbReference>
<reference evidence="23 25" key="1">
    <citation type="submission" date="2016-10" db="EMBL/GenBank/DDBJ databases">
        <authorList>
            <person name="Varghese N."/>
            <person name="Submissions S."/>
        </authorList>
    </citation>
    <scope>NUCLEOTIDE SEQUENCE [LARGE SCALE GENOMIC DNA]</scope>
    <source>
        <strain evidence="23 25">DSM 282</strain>
    </source>
</reference>
<dbReference type="FunFam" id="3.40.50.10990:FF:000001">
    <property type="entry name" value="Riboflavin biosynthesis protein RibBA"/>
    <property type="match status" value="1"/>
</dbReference>
<dbReference type="InterPro" id="IPR036144">
    <property type="entry name" value="RibA-like_sf"/>
</dbReference>
<dbReference type="EMBL" id="FOSX01000001">
    <property type="protein sequence ID" value="SFK30708.1"/>
    <property type="molecule type" value="Genomic_DNA"/>
</dbReference>
<evidence type="ECO:0000256" key="14">
    <source>
        <dbReference type="ARBA" id="ARBA00023134"/>
    </source>
</evidence>
<dbReference type="EC" id="4.1.99.12" evidence="21"/>
<comment type="cofactor">
    <cofactor evidence="21">
        <name>Mg(2+)</name>
        <dbReference type="ChEBI" id="CHEBI:18420"/>
    </cofactor>
    <cofactor evidence="21">
        <name>Mn(2+)</name>
        <dbReference type="ChEBI" id="CHEBI:29035"/>
    </cofactor>
    <text evidence="21">Binds 2 divalent metal cations per subunit. Magnesium or manganese.</text>
</comment>
<feature type="binding site" evidence="21">
    <location>
        <position position="149"/>
    </location>
    <ligand>
        <name>Mg(2+)</name>
        <dbReference type="ChEBI" id="CHEBI:18420"/>
        <label>2</label>
    </ligand>
</feature>
<feature type="binding site" evidence="21">
    <location>
        <begin position="33"/>
        <end position="34"/>
    </location>
    <ligand>
        <name>D-ribulose 5-phosphate</name>
        <dbReference type="ChEBI" id="CHEBI:58121"/>
    </ligand>
</feature>
<comment type="pathway">
    <text evidence="4 21">Cofactor biosynthesis; riboflavin biosynthesis; 2-hydroxy-3-oxobutyl phosphate from D-ribulose 5-phosphate: step 1/1.</text>
</comment>
<comment type="function">
    <text evidence="17 20">Catalyzes the conversion of GTP to 2,5-diamino-6-ribosylamino-4(3H)-pyrimidinone 5'-phosphate (DARP), formate and pyrophosphate.</text>
</comment>
<comment type="function">
    <text evidence="2 21">Catalyzes the conversion of D-ribulose 5-phosphate to formate and 3,4-dihydroxy-2-butanone 4-phosphate.</text>
</comment>
<evidence type="ECO:0000256" key="10">
    <source>
        <dbReference type="ARBA" id="ARBA00022741"/>
    </source>
</evidence>
<evidence type="ECO:0000256" key="3">
    <source>
        <dbReference type="ARBA" id="ARBA00004853"/>
    </source>
</evidence>
<dbReference type="Gene3D" id="3.40.50.10990">
    <property type="entry name" value="GTP cyclohydrolase II"/>
    <property type="match status" value="1"/>
</dbReference>
<reference evidence="24 26" key="2">
    <citation type="submission" date="2016-10" db="EMBL/GenBank/DDBJ databases">
        <authorList>
            <person name="de Groot N.N."/>
        </authorList>
    </citation>
    <scope>NUCLEOTIDE SEQUENCE [LARGE SCALE GENOMIC DNA]</scope>
    <source>
        <strain evidence="24 26">DSM 381</strain>
    </source>
</reference>
<dbReference type="SUPFAM" id="SSF142695">
    <property type="entry name" value="RibA-like"/>
    <property type="match status" value="1"/>
</dbReference>
<dbReference type="InterPro" id="IPR017945">
    <property type="entry name" value="DHBP_synth_RibB-like_a/b_dom"/>
</dbReference>
<evidence type="ECO:0000256" key="21">
    <source>
        <dbReference type="HAMAP-Rule" id="MF_00180"/>
    </source>
</evidence>
<feature type="binding site" evidence="21">
    <location>
        <position position="34"/>
    </location>
    <ligand>
        <name>Mg(2+)</name>
        <dbReference type="ChEBI" id="CHEBI:18420"/>
        <label>1</label>
    </ligand>
</feature>
<evidence type="ECO:0000256" key="16">
    <source>
        <dbReference type="ARBA" id="ARBA00023239"/>
    </source>
</evidence>
<feature type="binding site" evidence="21">
    <location>
        <begin position="146"/>
        <end position="150"/>
    </location>
    <ligand>
        <name>D-ribulose 5-phosphate</name>
        <dbReference type="ChEBI" id="CHEBI:58121"/>
    </ligand>
</feature>
<evidence type="ECO:0000256" key="18">
    <source>
        <dbReference type="ARBA" id="ARBA00049295"/>
    </source>
</evidence>
<feature type="site" description="Essential for catalytic activity" evidence="21">
    <location>
        <position position="170"/>
    </location>
</feature>
<proteinExistence type="inferred from homology"/>
<dbReference type="GO" id="GO:0005525">
    <property type="term" value="F:GTP binding"/>
    <property type="evidence" value="ECO:0007669"/>
    <property type="project" value="UniProtKB-KW"/>
</dbReference>
<dbReference type="NCBIfam" id="NF001591">
    <property type="entry name" value="PRK00393.1"/>
    <property type="match status" value="1"/>
</dbReference>
<evidence type="ECO:0000313" key="23">
    <source>
        <dbReference type="EMBL" id="SFB21418.1"/>
    </source>
</evidence>
<feature type="binding site" evidence="20">
    <location>
        <position position="264"/>
    </location>
    <ligand>
        <name>Zn(2+)</name>
        <dbReference type="ChEBI" id="CHEBI:29105"/>
        <note>catalytic</note>
    </ligand>
</feature>
<feature type="domain" description="GTP cyclohydrolase II" evidence="22">
    <location>
        <begin position="221"/>
        <end position="379"/>
    </location>
</feature>
<gene>
    <name evidence="20" type="primary">ribA</name>
    <name evidence="21" type="synonym">ribB</name>
    <name evidence="23" type="ORF">SAMN04244571_01809</name>
    <name evidence="24" type="ORF">SAMN04244574_00129</name>
</gene>
<dbReference type="GO" id="GO:0003935">
    <property type="term" value="F:GTP cyclohydrolase II activity"/>
    <property type="evidence" value="ECO:0007669"/>
    <property type="project" value="UniProtKB-UniRule"/>
</dbReference>
<evidence type="ECO:0000256" key="2">
    <source>
        <dbReference type="ARBA" id="ARBA00002284"/>
    </source>
</evidence>
<dbReference type="HAMAP" id="MF_00180">
    <property type="entry name" value="RibB"/>
    <property type="match status" value="1"/>
</dbReference>
<evidence type="ECO:0000256" key="5">
    <source>
        <dbReference type="ARBA" id="ARBA00005520"/>
    </source>
</evidence>
<keyword evidence="8 21" id="KW-0686">Riboflavin biosynthesis</keyword>
<dbReference type="Proteomes" id="UP000198861">
    <property type="component" value="Unassembled WGS sequence"/>
</dbReference>
<comment type="subunit">
    <text evidence="7 21">Homodimer.</text>
</comment>
<evidence type="ECO:0000256" key="12">
    <source>
        <dbReference type="ARBA" id="ARBA00022833"/>
    </source>
</evidence>
<dbReference type="EC" id="3.5.4.25" evidence="20"/>
<feature type="site" description="Essential for catalytic activity" evidence="21">
    <location>
        <position position="132"/>
    </location>
</feature>
<dbReference type="FunFam" id="3.90.870.10:FF:000002">
    <property type="entry name" value="3,4-dihydroxy-2-butanone 4-phosphate synthase"/>
    <property type="match status" value="1"/>
</dbReference>
<keyword evidence="16 21" id="KW-0456">Lyase</keyword>
<dbReference type="PIRSF" id="PIRSF001259">
    <property type="entry name" value="RibA"/>
    <property type="match status" value="1"/>
</dbReference>
<dbReference type="GO" id="GO:0030145">
    <property type="term" value="F:manganese ion binding"/>
    <property type="evidence" value="ECO:0007669"/>
    <property type="project" value="UniProtKB-UniRule"/>
</dbReference>
<comment type="similarity">
    <text evidence="5">In the N-terminal section; belongs to the DHBP synthase family.</text>
</comment>
<feature type="active site" description="Proton acceptor" evidence="20">
    <location>
        <position position="337"/>
    </location>
</feature>
<evidence type="ECO:0000256" key="20">
    <source>
        <dbReference type="HAMAP-Rule" id="MF_00179"/>
    </source>
</evidence>
<comment type="catalytic activity">
    <reaction evidence="1 21">
        <text>D-ribulose 5-phosphate = (2S)-2-hydroxy-3-oxobutyl phosphate + formate + H(+)</text>
        <dbReference type="Rhea" id="RHEA:18457"/>
        <dbReference type="ChEBI" id="CHEBI:15378"/>
        <dbReference type="ChEBI" id="CHEBI:15740"/>
        <dbReference type="ChEBI" id="CHEBI:58121"/>
        <dbReference type="ChEBI" id="CHEBI:58830"/>
        <dbReference type="EC" id="4.1.99.12"/>
    </reaction>
</comment>
<dbReference type="InterPro" id="IPR032677">
    <property type="entry name" value="GTP_cyclohydro_II"/>
</dbReference>
<evidence type="ECO:0000256" key="17">
    <source>
        <dbReference type="ARBA" id="ARBA00043932"/>
    </source>
</evidence>
<feature type="binding site" evidence="21">
    <location>
        <position position="34"/>
    </location>
    <ligand>
        <name>Mg(2+)</name>
        <dbReference type="ChEBI" id="CHEBI:18420"/>
        <label>2</label>
    </ligand>
</feature>
<evidence type="ECO:0000256" key="9">
    <source>
        <dbReference type="ARBA" id="ARBA00022723"/>
    </source>
</evidence>
<evidence type="ECO:0000313" key="26">
    <source>
        <dbReference type="Proteomes" id="UP000199579"/>
    </source>
</evidence>
<feature type="binding site" evidence="20">
    <location>
        <position position="275"/>
    </location>
    <ligand>
        <name>Zn(2+)</name>
        <dbReference type="ChEBI" id="CHEBI:29105"/>
        <note>catalytic</note>
    </ligand>
</feature>
<feature type="binding site" evidence="21">
    <location>
        <position position="38"/>
    </location>
    <ligand>
        <name>D-ribulose 5-phosphate</name>
        <dbReference type="ChEBI" id="CHEBI:58121"/>
    </ligand>
</feature>
<protein>
    <recommendedName>
        <fullName evidence="20 21">Multifunctional fusion protein</fullName>
    </recommendedName>
    <domain>
        <recommendedName>
            <fullName evidence="20">GTP cyclohydrolase-2</fullName>
            <ecNumber evidence="20">3.5.4.25</ecNumber>
        </recommendedName>
        <alternativeName>
            <fullName evidence="20">GTP cyclohydrolase II</fullName>
        </alternativeName>
    </domain>
    <domain>
        <recommendedName>
            <fullName evidence="21">3,4-dihydroxy-2-butanone 4-phosphate synthase</fullName>
            <shortName evidence="21">DHBP synthase</shortName>
            <ecNumber evidence="21">4.1.99.12</ecNumber>
        </recommendedName>
    </domain>
</protein>
<dbReference type="Pfam" id="PF00926">
    <property type="entry name" value="DHBP_synthase"/>
    <property type="match status" value="1"/>
</dbReference>
<feature type="binding site" evidence="20">
    <location>
        <begin position="303"/>
        <end position="305"/>
    </location>
    <ligand>
        <name>GTP</name>
        <dbReference type="ChEBI" id="CHEBI:37565"/>
    </ligand>
</feature>
<dbReference type="Gene3D" id="3.90.870.10">
    <property type="entry name" value="DHBP synthase"/>
    <property type="match status" value="1"/>
</dbReference>
<dbReference type="NCBIfam" id="NF006803">
    <property type="entry name" value="PRK09311.1"/>
    <property type="match status" value="1"/>
</dbReference>
<keyword evidence="14 20" id="KW-0342">GTP-binding</keyword>
<dbReference type="GO" id="GO:0009231">
    <property type="term" value="P:riboflavin biosynthetic process"/>
    <property type="evidence" value="ECO:0007669"/>
    <property type="project" value="UniProtKB-UniRule"/>
</dbReference>
<dbReference type="PANTHER" id="PTHR21327">
    <property type="entry name" value="GTP CYCLOHYDROLASE II-RELATED"/>
    <property type="match status" value="1"/>
</dbReference>
<keyword evidence="11 20" id="KW-0378">Hydrolase</keyword>
<evidence type="ECO:0000256" key="8">
    <source>
        <dbReference type="ARBA" id="ARBA00022619"/>
    </source>
</evidence>
<dbReference type="CDD" id="cd00641">
    <property type="entry name" value="GTP_cyclohydro2"/>
    <property type="match status" value="1"/>
</dbReference>
<feature type="binding site" evidence="20">
    <location>
        <begin position="259"/>
        <end position="263"/>
    </location>
    <ligand>
        <name>GTP</name>
        <dbReference type="ChEBI" id="CHEBI:37565"/>
    </ligand>
</feature>
<keyword evidence="25" id="KW-1185">Reference proteome</keyword>
<feature type="binding site" evidence="20">
    <location>
        <position position="365"/>
    </location>
    <ligand>
        <name>GTP</name>
        <dbReference type="ChEBI" id="CHEBI:37565"/>
    </ligand>
</feature>
<comment type="pathway">
    <text evidence="3 20">Cofactor biosynthesis; riboflavin biosynthesis; 5-amino-6-(D-ribitylamino)uracil from GTP: step 1/4.</text>
</comment>
<dbReference type="GO" id="GO:0005829">
    <property type="term" value="C:cytosol"/>
    <property type="evidence" value="ECO:0007669"/>
    <property type="project" value="TreeGrafter"/>
</dbReference>